<reference evidence="3" key="1">
    <citation type="journal article" date="2019" name="Int. J. Syst. Evol. Microbiol.">
        <title>The Global Catalogue of Microorganisms (GCM) 10K type strain sequencing project: providing services to taxonomists for standard genome sequencing and annotation.</title>
        <authorList>
            <consortium name="The Broad Institute Genomics Platform"/>
            <consortium name="The Broad Institute Genome Sequencing Center for Infectious Disease"/>
            <person name="Wu L."/>
            <person name="Ma J."/>
        </authorList>
    </citation>
    <scope>NUCLEOTIDE SEQUENCE [LARGE SCALE GENOMIC DNA]</scope>
    <source>
        <strain evidence="3">JCM 17938</strain>
    </source>
</reference>
<feature type="region of interest" description="Disordered" evidence="1">
    <location>
        <begin position="39"/>
        <end position="61"/>
    </location>
</feature>
<sequence length="80" mass="8994">MDGFLLTLDPYLHRSRLCAAVIDRLAFGLIIKIGTDSRLTHAKAQRRPPPRRPRGTGQDRGVERFAEACRRARVVVVVQA</sequence>
<evidence type="ECO:0000313" key="3">
    <source>
        <dbReference type="Proteomes" id="UP001500212"/>
    </source>
</evidence>
<evidence type="ECO:0000256" key="1">
    <source>
        <dbReference type="SAM" id="MobiDB-lite"/>
    </source>
</evidence>
<gene>
    <name evidence="2" type="ORF">GCM10023195_76750</name>
</gene>
<feature type="compositionally biased region" description="Basic residues" evidence="1">
    <location>
        <begin position="40"/>
        <end position="54"/>
    </location>
</feature>
<organism evidence="2 3">
    <name type="scientific">Actinoallomurus liliacearum</name>
    <dbReference type="NCBI Taxonomy" id="1080073"/>
    <lineage>
        <taxon>Bacteria</taxon>
        <taxon>Bacillati</taxon>
        <taxon>Actinomycetota</taxon>
        <taxon>Actinomycetes</taxon>
        <taxon>Streptosporangiales</taxon>
        <taxon>Thermomonosporaceae</taxon>
        <taxon>Actinoallomurus</taxon>
    </lineage>
</organism>
<comment type="caution">
    <text evidence="2">The sequence shown here is derived from an EMBL/GenBank/DDBJ whole genome shotgun (WGS) entry which is preliminary data.</text>
</comment>
<dbReference type="EMBL" id="BAABHJ010000039">
    <property type="protein sequence ID" value="GAA4617217.1"/>
    <property type="molecule type" value="Genomic_DNA"/>
</dbReference>
<evidence type="ECO:0000313" key="2">
    <source>
        <dbReference type="EMBL" id="GAA4617217.1"/>
    </source>
</evidence>
<dbReference type="Proteomes" id="UP001500212">
    <property type="component" value="Unassembled WGS sequence"/>
</dbReference>
<name>A0ABP8TV51_9ACTN</name>
<accession>A0ABP8TV51</accession>
<proteinExistence type="predicted"/>
<dbReference type="RefSeq" id="WP_345365455.1">
    <property type="nucleotide sequence ID" value="NZ_BAABHJ010000039.1"/>
</dbReference>
<keyword evidence="3" id="KW-1185">Reference proteome</keyword>
<protein>
    <submittedName>
        <fullName evidence="2">Uncharacterized protein</fullName>
    </submittedName>
</protein>